<accession>A0A195BQV6</accession>
<protein>
    <submittedName>
        <fullName evidence="1">Uncharacterized protein</fullName>
    </submittedName>
</protein>
<keyword evidence="2" id="KW-1185">Reference proteome</keyword>
<dbReference type="EMBL" id="KQ976424">
    <property type="protein sequence ID" value="KYM88344.1"/>
    <property type="molecule type" value="Genomic_DNA"/>
</dbReference>
<evidence type="ECO:0000313" key="1">
    <source>
        <dbReference type="EMBL" id="KYM88344.1"/>
    </source>
</evidence>
<dbReference type="Proteomes" id="UP000078540">
    <property type="component" value="Unassembled WGS sequence"/>
</dbReference>
<sequence>MIEEKEDDSGISIKVTHVNDTLNSNYHPTFKKPTIHKARHNEKREIRCRIVLVMNRNSTHPQRFHRDDNAHLVVATVDKRSNC</sequence>
<gene>
    <name evidence="1" type="ORF">ALC53_02826</name>
</gene>
<reference evidence="1 2" key="1">
    <citation type="submission" date="2015-09" db="EMBL/GenBank/DDBJ databases">
        <title>Atta colombica WGS genome.</title>
        <authorList>
            <person name="Nygaard S."/>
            <person name="Hu H."/>
            <person name="Boomsma J."/>
            <person name="Zhang G."/>
        </authorList>
    </citation>
    <scope>NUCLEOTIDE SEQUENCE [LARGE SCALE GENOMIC DNA]</scope>
    <source>
        <strain evidence="1">Treedump-2</strain>
        <tissue evidence="1">Whole body</tissue>
    </source>
</reference>
<name>A0A195BQV6_9HYME</name>
<proteinExistence type="predicted"/>
<evidence type="ECO:0000313" key="2">
    <source>
        <dbReference type="Proteomes" id="UP000078540"/>
    </source>
</evidence>
<organism evidence="1 2">
    <name type="scientific">Atta colombica</name>
    <dbReference type="NCBI Taxonomy" id="520822"/>
    <lineage>
        <taxon>Eukaryota</taxon>
        <taxon>Metazoa</taxon>
        <taxon>Ecdysozoa</taxon>
        <taxon>Arthropoda</taxon>
        <taxon>Hexapoda</taxon>
        <taxon>Insecta</taxon>
        <taxon>Pterygota</taxon>
        <taxon>Neoptera</taxon>
        <taxon>Endopterygota</taxon>
        <taxon>Hymenoptera</taxon>
        <taxon>Apocrita</taxon>
        <taxon>Aculeata</taxon>
        <taxon>Formicoidea</taxon>
        <taxon>Formicidae</taxon>
        <taxon>Myrmicinae</taxon>
        <taxon>Atta</taxon>
    </lineage>
</organism>
<dbReference type="AlphaFoldDB" id="A0A195BQV6"/>